<dbReference type="Pfam" id="PF20275">
    <property type="entry name" value="CTD10"/>
    <property type="match status" value="1"/>
</dbReference>
<gene>
    <name evidence="2" type="ORF">Acaty_c1841</name>
</gene>
<dbReference type="InterPro" id="IPR046919">
    <property type="entry name" value="ABC-3C_CTD10"/>
</dbReference>
<organism evidence="2 3">
    <name type="scientific">Acidithiobacillus caldus (strain ATCC 51756 / DSM 8584 / KU)</name>
    <dbReference type="NCBI Taxonomy" id="637389"/>
    <lineage>
        <taxon>Bacteria</taxon>
        <taxon>Pseudomonadati</taxon>
        <taxon>Pseudomonadota</taxon>
        <taxon>Acidithiobacillia</taxon>
        <taxon>Acidithiobacillales</taxon>
        <taxon>Acidithiobacillaceae</taxon>
        <taxon>Acidithiobacillus</taxon>
    </lineage>
</organism>
<dbReference type="EMBL" id="CP005986">
    <property type="protein sequence ID" value="AIA55700.1"/>
    <property type="molecule type" value="Genomic_DNA"/>
</dbReference>
<protein>
    <recommendedName>
        <fullName evidence="1">ABC-three component systems C-terminal domain-containing protein</fullName>
    </recommendedName>
</protein>
<evidence type="ECO:0000313" key="2">
    <source>
        <dbReference type="EMBL" id="AIA55700.1"/>
    </source>
</evidence>
<dbReference type="HOGENOM" id="CLU_078787_0_0_6"/>
<dbReference type="KEGG" id="acz:Acaty_c1841"/>
<evidence type="ECO:0000259" key="1">
    <source>
        <dbReference type="Pfam" id="PF20275"/>
    </source>
</evidence>
<reference evidence="2 3" key="1">
    <citation type="journal article" date="2009" name="J. Bacteriol.">
        <title>Draft genome sequence of the extremely acidophilic bacterium Acidithiobacillus caldus ATCC 51756 reveals metabolic versatility in the genus Acidithiobacillus.</title>
        <authorList>
            <person name="Valdes J."/>
            <person name="Quatrini R."/>
            <person name="Hallberg K."/>
            <person name="Dopson M."/>
            <person name="Valenzuela P.D."/>
            <person name="Holmes D.S."/>
        </authorList>
    </citation>
    <scope>NUCLEOTIDE SEQUENCE [LARGE SCALE GENOMIC DNA]</scope>
    <source>
        <strain evidence="3">ATCC 51756 / DSM 8584 / KU</strain>
    </source>
</reference>
<accession>A0A059ZVT5</accession>
<feature type="domain" description="ABC-three component systems C-terminal" evidence="1">
    <location>
        <begin position="168"/>
        <end position="303"/>
    </location>
</feature>
<name>A0A059ZVT5_ACICK</name>
<dbReference type="RefSeq" id="WP_004872914.1">
    <property type="nucleotide sequence ID" value="NZ_CP005986.1"/>
</dbReference>
<dbReference type="eggNOG" id="COG5635">
    <property type="taxonomic scope" value="Bacteria"/>
</dbReference>
<dbReference type="AlphaFoldDB" id="A0A059ZVT5"/>
<evidence type="ECO:0000313" key="3">
    <source>
        <dbReference type="Proteomes" id="UP000005522"/>
    </source>
</evidence>
<dbReference type="Proteomes" id="UP000005522">
    <property type="component" value="Chromosome"/>
</dbReference>
<proteinExistence type="predicted"/>
<sequence length="313" mass="35198">MWTRDDYWLAIHFKLQLYEAMGEAFQRLVADVLMAHYQDFVPVRPSGSVGDHGNDGYVRSLGVFFQVYGPANVQEREAARKAHADFAKLRRHYPDLKSYRFVLNDRFRGIPASVLDELNAMQRETGIDCQAIGAGHLLGLFRGLAAEARTLIVQGVPGDLPDWIDPRAVAEVLEHLARYDAGWGDISKRLAPDFDEKIRFNGLDGFAADRLRSLSYQVGSVDAFFQVRDPALAQAVAQELRVLYAKSQQSIAEVDEDAAALRYVWMIKRIIPPDARKRPIVLKAYREAAETVLAKYFETCDVYDTPGTSGRTA</sequence>